<comment type="caution">
    <text evidence="1">The sequence shown here is derived from an EMBL/GenBank/DDBJ whole genome shotgun (WGS) entry which is preliminary data.</text>
</comment>
<sequence>MHGFLIIMYPFSVFAVWSVVKAEYLSDCISCNIAMMLRYIQFFSEVFYCSILGIFYEFHIYLRFVCSKVAAYGGKSAFSPGEV</sequence>
<dbReference type="HOGENOM" id="CLU_2536399_0_0_6"/>
<dbReference type="EMBL" id="ACKY01000017">
    <property type="protein sequence ID" value="EEV89532.1"/>
    <property type="molecule type" value="Genomic_DNA"/>
</dbReference>
<evidence type="ECO:0000313" key="1">
    <source>
        <dbReference type="EMBL" id="EEV89532.1"/>
    </source>
</evidence>
<dbReference type="Proteomes" id="UP000004870">
    <property type="component" value="Unassembled WGS sequence"/>
</dbReference>
<gene>
    <name evidence="1" type="ORF">HMPREF0198_0313</name>
</gene>
<dbReference type="AlphaFoldDB" id="C8N736"/>
<protein>
    <submittedName>
        <fullName evidence="1">Uncharacterized protein</fullName>
    </submittedName>
</protein>
<evidence type="ECO:0000313" key="2">
    <source>
        <dbReference type="Proteomes" id="UP000004870"/>
    </source>
</evidence>
<proteinExistence type="predicted"/>
<accession>C8N736</accession>
<name>C8N736_CARH6</name>
<keyword evidence="2" id="KW-1185">Reference proteome</keyword>
<reference evidence="1 2" key="1">
    <citation type="submission" date="2009-08" db="EMBL/GenBank/DDBJ databases">
        <authorList>
            <person name="Qin X."/>
            <person name="Bachman B."/>
            <person name="Battles P."/>
            <person name="Bell A."/>
            <person name="Bess C."/>
            <person name="Bickham C."/>
            <person name="Chaboub L."/>
            <person name="Chen D."/>
            <person name="Coyle M."/>
            <person name="Deiros D.R."/>
            <person name="Dinh H."/>
            <person name="Forbes L."/>
            <person name="Fowler G."/>
            <person name="Francisco L."/>
            <person name="Fu Q."/>
            <person name="Gubbala S."/>
            <person name="Hale W."/>
            <person name="Han Y."/>
            <person name="Hemphill L."/>
            <person name="Highlander S.K."/>
            <person name="Hirani K."/>
            <person name="Hogues M."/>
            <person name="Jackson L."/>
            <person name="Jakkamsetti A."/>
            <person name="Javaid M."/>
            <person name="Jiang H."/>
            <person name="Korchina V."/>
            <person name="Kovar C."/>
            <person name="Lara F."/>
            <person name="Lee S."/>
            <person name="Mata R."/>
            <person name="Mathew T."/>
            <person name="Moen C."/>
            <person name="Morales K."/>
            <person name="Munidasa M."/>
            <person name="Nazareth L."/>
            <person name="Ngo R."/>
            <person name="Nguyen L."/>
            <person name="Okwuonu G."/>
            <person name="Ongeri F."/>
            <person name="Patil S."/>
            <person name="Petrosino J."/>
            <person name="Pham C."/>
            <person name="Pham P."/>
            <person name="Pu L.-L."/>
            <person name="Puazo M."/>
            <person name="Raj R."/>
            <person name="Reid J."/>
            <person name="Rouhana J."/>
            <person name="Saada N."/>
            <person name="Shang Y."/>
            <person name="Simmons D."/>
            <person name="Thornton R."/>
            <person name="Warren J."/>
            <person name="Weissenberger G."/>
            <person name="Zhang J."/>
            <person name="Zhang L."/>
            <person name="Zhou C."/>
            <person name="Zhu D."/>
            <person name="Muzny D."/>
            <person name="Worley K."/>
            <person name="Gibbs R."/>
        </authorList>
    </citation>
    <scope>NUCLEOTIDE SEQUENCE [LARGE SCALE GENOMIC DNA]</scope>
    <source>
        <strain evidence="2">ATCC 15826 / DSM 8339 / NCTC 10426 / 6573</strain>
    </source>
</reference>
<organism evidence="1 2">
    <name type="scientific">Cardiobacterium hominis (strain ATCC 15826 / DSM 8339 / NCTC 10426 / 6573)</name>
    <dbReference type="NCBI Taxonomy" id="638300"/>
    <lineage>
        <taxon>Bacteria</taxon>
        <taxon>Pseudomonadati</taxon>
        <taxon>Pseudomonadota</taxon>
        <taxon>Gammaproteobacteria</taxon>
        <taxon>Cardiobacteriales</taxon>
        <taxon>Cardiobacteriaceae</taxon>
        <taxon>Cardiobacterium</taxon>
    </lineage>
</organism>